<dbReference type="OrthoDB" id="14833at2759"/>
<gene>
    <name evidence="2" type="primary">Contig10040.g10728</name>
    <name evidence="2" type="ORF">STYLEM_5837</name>
</gene>
<dbReference type="Proteomes" id="UP000039865">
    <property type="component" value="Unassembled WGS sequence"/>
</dbReference>
<dbReference type="SUPFAM" id="SSF144000">
    <property type="entry name" value="Oxysterol-binding protein-like"/>
    <property type="match status" value="1"/>
</dbReference>
<feature type="region of interest" description="Disordered" evidence="1">
    <location>
        <begin position="667"/>
        <end position="688"/>
    </location>
</feature>
<feature type="compositionally biased region" description="Polar residues" evidence="1">
    <location>
        <begin position="291"/>
        <end position="312"/>
    </location>
</feature>
<feature type="compositionally biased region" description="Basic and acidic residues" evidence="1">
    <location>
        <begin position="44"/>
        <end position="57"/>
    </location>
</feature>
<feature type="region of interest" description="Disordered" evidence="1">
    <location>
        <begin position="132"/>
        <end position="172"/>
    </location>
</feature>
<evidence type="ECO:0000313" key="3">
    <source>
        <dbReference type="Proteomes" id="UP000039865"/>
    </source>
</evidence>
<feature type="compositionally biased region" description="Basic and acidic residues" evidence="1">
    <location>
        <begin position="138"/>
        <end position="169"/>
    </location>
</feature>
<accession>A0A078A410</accession>
<dbReference type="InterPro" id="IPR037239">
    <property type="entry name" value="OSBP_sf"/>
</dbReference>
<organism evidence="2 3">
    <name type="scientific">Stylonychia lemnae</name>
    <name type="common">Ciliate</name>
    <dbReference type="NCBI Taxonomy" id="5949"/>
    <lineage>
        <taxon>Eukaryota</taxon>
        <taxon>Sar</taxon>
        <taxon>Alveolata</taxon>
        <taxon>Ciliophora</taxon>
        <taxon>Intramacronucleata</taxon>
        <taxon>Spirotrichea</taxon>
        <taxon>Stichotrichia</taxon>
        <taxon>Sporadotrichida</taxon>
        <taxon>Oxytrichidae</taxon>
        <taxon>Stylonychinae</taxon>
        <taxon>Stylonychia</taxon>
    </lineage>
</organism>
<feature type="compositionally biased region" description="Basic and acidic residues" evidence="1">
    <location>
        <begin position="262"/>
        <end position="271"/>
    </location>
</feature>
<evidence type="ECO:0000256" key="1">
    <source>
        <dbReference type="SAM" id="MobiDB-lite"/>
    </source>
</evidence>
<feature type="compositionally biased region" description="Basic residues" evidence="1">
    <location>
        <begin position="675"/>
        <end position="688"/>
    </location>
</feature>
<reference evidence="2 3" key="1">
    <citation type="submission" date="2014-06" db="EMBL/GenBank/DDBJ databases">
        <authorList>
            <person name="Swart Estienne"/>
        </authorList>
    </citation>
    <scope>NUCLEOTIDE SEQUENCE [LARGE SCALE GENOMIC DNA]</scope>
    <source>
        <strain evidence="2 3">130c</strain>
    </source>
</reference>
<keyword evidence="3" id="KW-1185">Reference proteome</keyword>
<feature type="compositionally biased region" description="Polar residues" evidence="1">
    <location>
        <begin position="58"/>
        <end position="72"/>
    </location>
</feature>
<protein>
    <submittedName>
        <fullName evidence="2">Uncharacterized protein</fullName>
    </submittedName>
</protein>
<dbReference type="EMBL" id="CCKQ01005622">
    <property type="protein sequence ID" value="CDW76872.1"/>
    <property type="molecule type" value="Genomic_DNA"/>
</dbReference>
<dbReference type="AlphaFoldDB" id="A0A078A410"/>
<dbReference type="InParanoid" id="A0A078A410"/>
<feature type="region of interest" description="Disordered" evidence="1">
    <location>
        <begin position="262"/>
        <end position="312"/>
    </location>
</feature>
<sequence>MPPRLDQGKLGRLDGDHQKIKDYDIRENEQKKKVAWIYTKQELDQKKQHDEKLKQQLDQESQQNYGSAIRSPNSLTVANMFTTAQTGTSTNHFQSTQFQSKEGAKFESQKALVKPKNVGQFDQSQVAFSYVQNPVSKQQDKKDKKKQTEKELEEQEQKLKEEFERDVSKKLQKKSKNAMIEVPMYLTQEELMGQFQKNKNQLQQLHQERQKQYYSQFDQEFQGNDTKNLNDKFKNIGQDDIDDEMEFDNLKDEIEEDMFLKGEIPKAKDPFSNKLNQYNKNNNKKEDGSKTTDNSYDSGATSASQFRSNNSKYNRLPNGLIMNHDKEQLIKQNDMLAKVNLRIAKNKVKNGEVQLPIKNAASKGDEFERFKLTLKFAFSILHNLTFQDVFQKSPLRPLPGETFEGHYIYHNVSNVFMESDFLEFDYVDKLTLKDVNISIDDPTTYIHIESPGKYEIFGNLTYQQKWKGNNMVITLPGILNVKFFDQEGADQIIEFQLPEYILSGYYYVGKPAMILINGPLVVVDKKNEIKSVVLFQGLLTEKNLCGVEYVANTRKDMKIVQGLIYKYNPKKTQQFIDKCKTFNIENIKDLYDVDYKLERIQGNAIDYYEIEEVPQSDWKNLDVADPIPSEIALPSDMRFREDLIWLNREDKGKGKVWRGMMKEQAYKDLGGSTKKGGKVPRKKPKRAY</sequence>
<evidence type="ECO:0000313" key="2">
    <source>
        <dbReference type="EMBL" id="CDW76872.1"/>
    </source>
</evidence>
<name>A0A078A410_STYLE</name>
<feature type="region of interest" description="Disordered" evidence="1">
    <location>
        <begin position="44"/>
        <end position="72"/>
    </location>
</feature>
<proteinExistence type="predicted"/>